<sequence length="89" mass="10374">QQIIAHESGVANTVDPLGCSYFIESLTNQIEEKVMEYLQKIEEWGGMLAAIEKGFIQKEIQESAYKYQKQIENKKQIIVGLYSYKRHLY</sequence>
<reference evidence="2" key="1">
    <citation type="journal article" date="2014" name="Front. Microbiol.">
        <title>High frequency of phylogenetically diverse reductive dehalogenase-homologous genes in deep subseafloor sedimentary metagenomes.</title>
        <authorList>
            <person name="Kawai M."/>
            <person name="Futagami T."/>
            <person name="Toyoda A."/>
            <person name="Takaki Y."/>
            <person name="Nishi S."/>
            <person name="Hori S."/>
            <person name="Arai W."/>
            <person name="Tsubouchi T."/>
            <person name="Morono Y."/>
            <person name="Uchiyama I."/>
            <person name="Ito T."/>
            <person name="Fujiyama A."/>
            <person name="Inagaki F."/>
            <person name="Takami H."/>
        </authorList>
    </citation>
    <scope>NUCLEOTIDE SEQUENCE</scope>
    <source>
        <strain evidence="2">Expedition CK06-06</strain>
    </source>
</reference>
<accession>X1SHB5</accession>
<evidence type="ECO:0000313" key="2">
    <source>
        <dbReference type="EMBL" id="GAI67159.1"/>
    </source>
</evidence>
<evidence type="ECO:0000259" key="1">
    <source>
        <dbReference type="Pfam" id="PF01642"/>
    </source>
</evidence>
<dbReference type="EMBL" id="BARW01004850">
    <property type="protein sequence ID" value="GAI67159.1"/>
    <property type="molecule type" value="Genomic_DNA"/>
</dbReference>
<dbReference type="GO" id="GO:0016866">
    <property type="term" value="F:intramolecular transferase activity"/>
    <property type="evidence" value="ECO:0007669"/>
    <property type="project" value="InterPro"/>
</dbReference>
<gene>
    <name evidence="2" type="ORF">S12H4_11019</name>
</gene>
<dbReference type="SUPFAM" id="SSF51703">
    <property type="entry name" value="Cobalamin (vitamin B12)-dependent enzymes"/>
    <property type="match status" value="1"/>
</dbReference>
<dbReference type="Pfam" id="PF01642">
    <property type="entry name" value="MM_CoA_mutase"/>
    <property type="match status" value="1"/>
</dbReference>
<dbReference type="InterPro" id="IPR016176">
    <property type="entry name" value="Cbl-dep_enz_cat"/>
</dbReference>
<dbReference type="AlphaFoldDB" id="X1SHB5"/>
<feature type="non-terminal residue" evidence="2">
    <location>
        <position position="1"/>
    </location>
</feature>
<dbReference type="InterPro" id="IPR006099">
    <property type="entry name" value="MeMalonylCoA_mutase_a/b_cat"/>
</dbReference>
<comment type="caution">
    <text evidence="2">The sequence shown here is derived from an EMBL/GenBank/DDBJ whole genome shotgun (WGS) entry which is preliminary data.</text>
</comment>
<organism evidence="2">
    <name type="scientific">marine sediment metagenome</name>
    <dbReference type="NCBI Taxonomy" id="412755"/>
    <lineage>
        <taxon>unclassified sequences</taxon>
        <taxon>metagenomes</taxon>
        <taxon>ecological metagenomes</taxon>
    </lineage>
</organism>
<feature type="domain" description="Methylmalonyl-CoA mutase alpha/beta chain catalytic" evidence="1">
    <location>
        <begin position="1"/>
        <end position="85"/>
    </location>
</feature>
<dbReference type="Gene3D" id="3.20.20.240">
    <property type="entry name" value="Methylmalonyl-CoA mutase"/>
    <property type="match status" value="1"/>
</dbReference>
<proteinExistence type="predicted"/>
<name>X1SHB5_9ZZZZ</name>
<dbReference type="PANTHER" id="PTHR48101">
    <property type="entry name" value="METHYLMALONYL-COA MUTASE, MITOCHONDRIAL-RELATED"/>
    <property type="match status" value="1"/>
</dbReference>
<dbReference type="PANTHER" id="PTHR48101:SF1">
    <property type="entry name" value="METHYLMALONYL-COA MUTASE, LARGE SUBUNIT"/>
    <property type="match status" value="1"/>
</dbReference>
<protein>
    <recommendedName>
        <fullName evidence="1">Methylmalonyl-CoA mutase alpha/beta chain catalytic domain-containing protein</fullName>
    </recommendedName>
</protein>
<dbReference type="GO" id="GO:0031419">
    <property type="term" value="F:cobalamin binding"/>
    <property type="evidence" value="ECO:0007669"/>
    <property type="project" value="InterPro"/>
</dbReference>